<organism evidence="4 5">
    <name type="scientific">Paenirhodobacter populi</name>
    <dbReference type="NCBI Taxonomy" id="2306993"/>
    <lineage>
        <taxon>Bacteria</taxon>
        <taxon>Pseudomonadati</taxon>
        <taxon>Pseudomonadota</taxon>
        <taxon>Alphaproteobacteria</taxon>
        <taxon>Rhodobacterales</taxon>
        <taxon>Rhodobacter group</taxon>
        <taxon>Paenirhodobacter</taxon>
    </lineage>
</organism>
<feature type="DNA-binding region" description="H-T-H motif" evidence="2">
    <location>
        <begin position="35"/>
        <end position="54"/>
    </location>
</feature>
<dbReference type="Gene3D" id="1.10.10.60">
    <property type="entry name" value="Homeodomain-like"/>
    <property type="match status" value="1"/>
</dbReference>
<dbReference type="Pfam" id="PF00440">
    <property type="entry name" value="TetR_N"/>
    <property type="match status" value="1"/>
</dbReference>
<dbReference type="PANTHER" id="PTHR30055">
    <property type="entry name" value="HTH-TYPE TRANSCRIPTIONAL REGULATOR RUTR"/>
    <property type="match status" value="1"/>
</dbReference>
<dbReference type="InterPro" id="IPR009057">
    <property type="entry name" value="Homeodomain-like_sf"/>
</dbReference>
<dbReference type="AlphaFoldDB" id="A0A443KE39"/>
<evidence type="ECO:0000313" key="5">
    <source>
        <dbReference type="Proteomes" id="UP000285295"/>
    </source>
</evidence>
<reference evidence="4 5" key="1">
    <citation type="submission" date="2019-01" db="EMBL/GenBank/DDBJ databases">
        <title>Sinorhodobacter populi sp. nov. isolated from the symptomatic bark tissue of Populus euramericana canker.</title>
        <authorList>
            <person name="Xu G."/>
        </authorList>
    </citation>
    <scope>NUCLEOTIDE SEQUENCE [LARGE SCALE GENOMIC DNA]</scope>
    <source>
        <strain evidence="4 5">D19-10-3-21</strain>
    </source>
</reference>
<dbReference type="Pfam" id="PF14246">
    <property type="entry name" value="TetR_C_7"/>
    <property type="match status" value="1"/>
</dbReference>
<reference evidence="4 5" key="2">
    <citation type="submission" date="2019-01" db="EMBL/GenBank/DDBJ databases">
        <authorList>
            <person name="Li Y."/>
        </authorList>
    </citation>
    <scope>NUCLEOTIDE SEQUENCE [LARGE SCALE GENOMIC DNA]</scope>
    <source>
        <strain evidence="4 5">D19-10-3-21</strain>
    </source>
</reference>
<dbReference type="PROSITE" id="PS50977">
    <property type="entry name" value="HTH_TETR_2"/>
    <property type="match status" value="1"/>
</dbReference>
<comment type="caution">
    <text evidence="4">The sequence shown here is derived from an EMBL/GenBank/DDBJ whole genome shotgun (WGS) entry which is preliminary data.</text>
</comment>
<accession>A0A443KE39</accession>
<dbReference type="PANTHER" id="PTHR30055:SF146">
    <property type="entry name" value="HTH-TYPE TRANSCRIPTIONAL DUAL REGULATOR CECR"/>
    <property type="match status" value="1"/>
</dbReference>
<dbReference type="GO" id="GO:0000976">
    <property type="term" value="F:transcription cis-regulatory region binding"/>
    <property type="evidence" value="ECO:0007669"/>
    <property type="project" value="TreeGrafter"/>
</dbReference>
<keyword evidence="1 2" id="KW-0238">DNA-binding</keyword>
<dbReference type="InterPro" id="IPR050109">
    <property type="entry name" value="HTH-type_TetR-like_transc_reg"/>
</dbReference>
<dbReference type="InterPro" id="IPR001647">
    <property type="entry name" value="HTH_TetR"/>
</dbReference>
<dbReference type="RefSeq" id="WP_128236662.1">
    <property type="nucleotide sequence ID" value="NZ_SAUX01000005.1"/>
</dbReference>
<evidence type="ECO:0000259" key="3">
    <source>
        <dbReference type="PROSITE" id="PS50977"/>
    </source>
</evidence>
<proteinExistence type="predicted"/>
<gene>
    <name evidence="4" type="ORF">D2T31_05385</name>
</gene>
<feature type="domain" description="HTH tetR-type" evidence="3">
    <location>
        <begin position="12"/>
        <end position="72"/>
    </location>
</feature>
<dbReference type="EMBL" id="SAUX01000005">
    <property type="protein sequence ID" value="RWR31129.1"/>
    <property type="molecule type" value="Genomic_DNA"/>
</dbReference>
<dbReference type="Gene3D" id="1.10.357.10">
    <property type="entry name" value="Tetracycline Repressor, domain 2"/>
    <property type="match status" value="1"/>
</dbReference>
<evidence type="ECO:0000256" key="1">
    <source>
        <dbReference type="ARBA" id="ARBA00023125"/>
    </source>
</evidence>
<sequence length="211" mass="23044">MQPHTHRTAHGAARIQALTDTATELFLERGYEGVSIDELIGRVGGSRRNVYGRFGGKQGLFIEVVTRLCDEQAQPLRDLDIGEGEIGPALTMFGERVLEIVLQPRTLALHRLMIAEGQRFPELAQAILRSGHEAGTAILAEWLRGRPGLRHGLSPEMLAEQFVTLLTAGPQLRALTGHNAPPCPAERAHRVRETVSTFLHGALPGDNTQDA</sequence>
<dbReference type="OrthoDB" id="3218408at2"/>
<dbReference type="GO" id="GO:0003700">
    <property type="term" value="F:DNA-binding transcription factor activity"/>
    <property type="evidence" value="ECO:0007669"/>
    <property type="project" value="TreeGrafter"/>
</dbReference>
<protein>
    <submittedName>
        <fullName evidence="4">TetR/AcrR family transcriptional regulator</fullName>
    </submittedName>
</protein>
<dbReference type="SUPFAM" id="SSF48498">
    <property type="entry name" value="Tetracyclin repressor-like, C-terminal domain"/>
    <property type="match status" value="1"/>
</dbReference>
<name>A0A443KE39_9RHOB</name>
<dbReference type="Proteomes" id="UP000285295">
    <property type="component" value="Unassembled WGS sequence"/>
</dbReference>
<dbReference type="SUPFAM" id="SSF46689">
    <property type="entry name" value="Homeodomain-like"/>
    <property type="match status" value="1"/>
</dbReference>
<dbReference type="InterPro" id="IPR039536">
    <property type="entry name" value="TetR_C_Proteobacteria"/>
</dbReference>
<evidence type="ECO:0000256" key="2">
    <source>
        <dbReference type="PROSITE-ProRule" id="PRU00335"/>
    </source>
</evidence>
<dbReference type="InterPro" id="IPR036271">
    <property type="entry name" value="Tet_transcr_reg_TetR-rel_C_sf"/>
</dbReference>
<evidence type="ECO:0000313" key="4">
    <source>
        <dbReference type="EMBL" id="RWR31129.1"/>
    </source>
</evidence>